<evidence type="ECO:0000313" key="3">
    <source>
        <dbReference type="Proteomes" id="UP000005633"/>
    </source>
</evidence>
<gene>
    <name evidence="2" type="ordered locus">Dsui_0068</name>
</gene>
<dbReference type="GO" id="GO:0032259">
    <property type="term" value="P:methylation"/>
    <property type="evidence" value="ECO:0007669"/>
    <property type="project" value="UniProtKB-KW"/>
</dbReference>
<protein>
    <submittedName>
        <fullName evidence="2">Methyltransferase family protein</fullName>
    </submittedName>
</protein>
<dbReference type="STRING" id="640081.Dsui_0068"/>
<organism evidence="2 3">
    <name type="scientific">Azospira oryzae (strain ATCC BAA-33 / DSM 13638 / PS)</name>
    <name type="common">Dechlorosoma suillum</name>
    <dbReference type="NCBI Taxonomy" id="640081"/>
    <lineage>
        <taxon>Bacteria</taxon>
        <taxon>Pseudomonadati</taxon>
        <taxon>Pseudomonadota</taxon>
        <taxon>Betaproteobacteria</taxon>
        <taxon>Rhodocyclales</taxon>
        <taxon>Rhodocyclaceae</taxon>
        <taxon>Azospira</taxon>
    </lineage>
</organism>
<evidence type="ECO:0000313" key="2">
    <source>
        <dbReference type="EMBL" id="AEV24492.1"/>
    </source>
</evidence>
<dbReference type="EMBL" id="CP003153">
    <property type="protein sequence ID" value="AEV24492.1"/>
    <property type="molecule type" value="Genomic_DNA"/>
</dbReference>
<feature type="domain" description="C-methyltransferase" evidence="1">
    <location>
        <begin position="264"/>
        <end position="343"/>
    </location>
</feature>
<dbReference type="Gene3D" id="3.40.50.720">
    <property type="entry name" value="NAD(P)-binding Rossmann-like Domain"/>
    <property type="match status" value="1"/>
</dbReference>
<dbReference type="HOGENOM" id="CLU_050039_1_0_4"/>
<sequence>MTRYKHLYCIEALPVFQNRVFPTAREGMNCTRGDIDLVQDMHTGFVFNRAFKPELLVYDSNYQNEQGLSSAFQAHLQDVLSILDKHFSGMSIIEVGCGKGTFLEMLQASGYNVTGLDPTYEGVNPAVIKKYFLPETGLKADAIVLRHVLEHVQNPYEFLLNIKRANGGNGKVYIEVPCFDWICKKRAWFDVFYEHVNYFRLRDFYRLFRDVTAAGNFFGGQYLYVLADLESLQEPMCERVDEVSFPQDFLQPFNRWVSEIRFRQQSNKSPVVVWGGASKGVIFSLFMQNAGVDIDYVVDINPAKQGMFLPATGLKVSSPSEMFSKVPTGSDVFVMNGNYLPEIISMTRGKFNCMAVDYE</sequence>
<evidence type="ECO:0000259" key="1">
    <source>
        <dbReference type="Pfam" id="PF08484"/>
    </source>
</evidence>
<dbReference type="Pfam" id="PF13489">
    <property type="entry name" value="Methyltransf_23"/>
    <property type="match status" value="1"/>
</dbReference>
<dbReference type="Proteomes" id="UP000005633">
    <property type="component" value="Chromosome"/>
</dbReference>
<keyword evidence="2" id="KW-0808">Transferase</keyword>
<dbReference type="InterPro" id="IPR029063">
    <property type="entry name" value="SAM-dependent_MTases_sf"/>
</dbReference>
<dbReference type="InterPro" id="IPR013691">
    <property type="entry name" value="MeTrfase_14"/>
</dbReference>
<accession>G8QLG3</accession>
<dbReference type="Gene3D" id="3.40.50.150">
    <property type="entry name" value="Vaccinia Virus protein VP39"/>
    <property type="match status" value="1"/>
</dbReference>
<dbReference type="eggNOG" id="COG2227">
    <property type="taxonomic scope" value="Bacteria"/>
</dbReference>
<dbReference type="SUPFAM" id="SSF53335">
    <property type="entry name" value="S-adenosyl-L-methionine-dependent methyltransferases"/>
    <property type="match status" value="1"/>
</dbReference>
<proteinExistence type="predicted"/>
<dbReference type="AlphaFoldDB" id="G8QLG3"/>
<dbReference type="Pfam" id="PF08484">
    <property type="entry name" value="Methyltransf_14"/>
    <property type="match status" value="1"/>
</dbReference>
<dbReference type="KEGG" id="dsu:Dsui_0068"/>
<dbReference type="PANTHER" id="PTHR43861">
    <property type="entry name" value="TRANS-ACONITATE 2-METHYLTRANSFERASE-RELATED"/>
    <property type="match status" value="1"/>
</dbReference>
<dbReference type="CDD" id="cd02440">
    <property type="entry name" value="AdoMet_MTases"/>
    <property type="match status" value="1"/>
</dbReference>
<reference evidence="2 3" key="1">
    <citation type="journal article" date="2012" name="J. Bacteriol.">
        <title>Complete genome sequence of the anaerobic perchlorate-reducing bacterium Azospira suillum strain PS.</title>
        <authorList>
            <person name="Byrne-Bailey K.G."/>
            <person name="Coates J.D."/>
        </authorList>
    </citation>
    <scope>NUCLEOTIDE SEQUENCE [LARGE SCALE GENOMIC DNA]</scope>
    <source>
        <strain evidence="3">ATCC BAA-33 / DSM 13638 / PS</strain>
    </source>
</reference>
<name>G8QLG3_AZOOP</name>
<keyword evidence="2" id="KW-0489">Methyltransferase</keyword>
<dbReference type="GO" id="GO:0008168">
    <property type="term" value="F:methyltransferase activity"/>
    <property type="evidence" value="ECO:0007669"/>
    <property type="project" value="UniProtKB-KW"/>
</dbReference>